<dbReference type="EC" id="2.1.1.56" evidence="10"/>
<dbReference type="Proteomes" id="UP000001876">
    <property type="component" value="Unassembled WGS sequence"/>
</dbReference>
<dbReference type="eggNOG" id="KOG1975">
    <property type="taxonomic scope" value="Eukaryota"/>
</dbReference>
<keyword evidence="4 10" id="KW-0808">Transferase</keyword>
<evidence type="ECO:0000256" key="2">
    <source>
        <dbReference type="ARBA" id="ARBA00022603"/>
    </source>
</evidence>
<evidence type="ECO:0000256" key="12">
    <source>
        <dbReference type="PIRSR" id="PIRSR028762-2"/>
    </source>
</evidence>
<feature type="site" description="mRNA cap binding" evidence="12">
    <location>
        <position position="158"/>
    </location>
</feature>
<keyword evidence="8 10" id="KW-0539">Nucleus</keyword>
<dbReference type="PANTHER" id="PTHR12189:SF2">
    <property type="entry name" value="MRNA CAP GUANINE-N7 METHYLTRANSFERASE"/>
    <property type="match status" value="1"/>
</dbReference>
<evidence type="ECO:0000256" key="7">
    <source>
        <dbReference type="ARBA" id="ARBA00023042"/>
    </source>
</evidence>
<dbReference type="InterPro" id="IPR016899">
    <property type="entry name" value="mRNA_G-N7_MeTrfase_euk"/>
</dbReference>
<evidence type="ECO:0000256" key="11">
    <source>
        <dbReference type="PIRSR" id="PIRSR028762-1"/>
    </source>
</evidence>
<feature type="site" description="mRNA cap binding" evidence="12">
    <location>
        <position position="80"/>
    </location>
</feature>
<protein>
    <recommendedName>
        <fullName evidence="10">mRNA cap guanine-N(7) methyltransferase</fullName>
        <ecNumber evidence="10">2.1.1.56</ecNumber>
    </recommendedName>
    <alternativeName>
        <fullName evidence="10">mRNA (guanine-N(7))-methyltransferase</fullName>
    </alternativeName>
    <alternativeName>
        <fullName evidence="10">mRNA cap methyltransferase</fullName>
    </alternativeName>
</protein>
<evidence type="ECO:0000256" key="10">
    <source>
        <dbReference type="PIRNR" id="PIRNR028762"/>
    </source>
</evidence>
<feature type="binding site" evidence="11">
    <location>
        <position position="143"/>
    </location>
    <ligand>
        <name>S-adenosyl-L-methionine</name>
        <dbReference type="ChEBI" id="CHEBI:59789"/>
    </ligand>
</feature>
<dbReference type="KEGG" id="mpp:MICPUCDRAFT_36785"/>
<feature type="binding site" evidence="11">
    <location>
        <position position="93"/>
    </location>
    <ligand>
        <name>S-adenosyl-L-methionine</name>
        <dbReference type="ChEBI" id="CHEBI:59789"/>
    </ligand>
</feature>
<dbReference type="GO" id="GO:0005634">
    <property type="term" value="C:nucleus"/>
    <property type="evidence" value="ECO:0007669"/>
    <property type="project" value="UniProtKB-SubCell"/>
</dbReference>
<feature type="binding site" evidence="12">
    <location>
        <begin position="49"/>
        <end position="50"/>
    </location>
    <ligand>
        <name>mRNA</name>
        <dbReference type="ChEBI" id="CHEBI:33699"/>
    </ligand>
</feature>
<feature type="domain" description="MRNA cap 0 methyltransferase" evidence="13">
    <location>
        <begin position="40"/>
        <end position="348"/>
    </location>
</feature>
<evidence type="ECO:0000256" key="9">
    <source>
        <dbReference type="ARBA" id="ARBA00044712"/>
    </source>
</evidence>
<dbReference type="CDD" id="cd02440">
    <property type="entry name" value="AdoMet_MTases"/>
    <property type="match status" value="1"/>
</dbReference>
<comment type="similarity">
    <text evidence="10">Belongs to the class I-like SAM-binding methyltransferase superfamily. mRNA cap 0 methyltransferase family.</text>
</comment>
<dbReference type="RefSeq" id="XP_003063946.1">
    <property type="nucleotide sequence ID" value="XM_003063900.1"/>
</dbReference>
<reference evidence="14 15" key="1">
    <citation type="journal article" date="2009" name="Science">
        <title>Green evolution and dynamic adaptations revealed by genomes of the marine picoeukaryotes Micromonas.</title>
        <authorList>
            <person name="Worden A.Z."/>
            <person name="Lee J.H."/>
            <person name="Mock T."/>
            <person name="Rouze P."/>
            <person name="Simmons M.P."/>
            <person name="Aerts A.L."/>
            <person name="Allen A.E."/>
            <person name="Cuvelier M.L."/>
            <person name="Derelle E."/>
            <person name="Everett M.V."/>
            <person name="Foulon E."/>
            <person name="Grimwood J."/>
            <person name="Gundlach H."/>
            <person name="Henrissat B."/>
            <person name="Napoli C."/>
            <person name="McDonald S.M."/>
            <person name="Parker M.S."/>
            <person name="Rombauts S."/>
            <person name="Salamov A."/>
            <person name="Von Dassow P."/>
            <person name="Badger J.H."/>
            <person name="Coutinho P.M."/>
            <person name="Demir E."/>
            <person name="Dubchak I."/>
            <person name="Gentemann C."/>
            <person name="Eikrem W."/>
            <person name="Gready J.E."/>
            <person name="John U."/>
            <person name="Lanier W."/>
            <person name="Lindquist E.A."/>
            <person name="Lucas S."/>
            <person name="Mayer K.F."/>
            <person name="Moreau H."/>
            <person name="Not F."/>
            <person name="Otillar R."/>
            <person name="Panaud O."/>
            <person name="Pangilinan J."/>
            <person name="Paulsen I."/>
            <person name="Piegu B."/>
            <person name="Poliakov A."/>
            <person name="Robbens S."/>
            <person name="Schmutz J."/>
            <person name="Toulza E."/>
            <person name="Wyss T."/>
            <person name="Zelensky A."/>
            <person name="Zhou K."/>
            <person name="Armbrust E.V."/>
            <person name="Bhattacharya D."/>
            <person name="Goodenough U.W."/>
            <person name="Van de Peer Y."/>
            <person name="Grigoriev I.V."/>
        </authorList>
    </citation>
    <scope>NUCLEOTIDE SEQUENCE [LARGE SCALE GENOMIC DNA]</scope>
    <source>
        <strain evidence="14 15">CCMP1545</strain>
    </source>
</reference>
<comment type="catalytic activity">
    <reaction evidence="9">
        <text>a 5'-end (5'-triphosphoguanosine)-ribonucleoside in mRNA + S-adenosyl-L-methionine = a 5'-end (N(7)-methyl 5'-triphosphoguanosine)-ribonucleoside in mRNA + S-adenosyl-L-homocysteine</text>
        <dbReference type="Rhea" id="RHEA:67008"/>
        <dbReference type="Rhea" id="RHEA-COMP:17166"/>
        <dbReference type="Rhea" id="RHEA-COMP:17167"/>
        <dbReference type="ChEBI" id="CHEBI:57856"/>
        <dbReference type="ChEBI" id="CHEBI:59789"/>
        <dbReference type="ChEBI" id="CHEBI:156461"/>
        <dbReference type="ChEBI" id="CHEBI:167617"/>
        <dbReference type="EC" id="2.1.1.56"/>
    </reaction>
</comment>
<dbReference type="AlphaFoldDB" id="C1N7P9"/>
<dbReference type="EMBL" id="GG663750">
    <property type="protein sequence ID" value="EEH51568.1"/>
    <property type="molecule type" value="Genomic_DNA"/>
</dbReference>
<keyword evidence="6 10" id="KW-0694">RNA-binding</keyword>
<feature type="site" description="mRNA cap binding" evidence="12">
    <location>
        <position position="340"/>
    </location>
</feature>
<feature type="binding site" evidence="11">
    <location>
        <position position="71"/>
    </location>
    <ligand>
        <name>S-adenosyl-L-methionine</name>
        <dbReference type="ChEBI" id="CHEBI:59789"/>
    </ligand>
</feature>
<keyword evidence="15" id="KW-1185">Reference proteome</keyword>
<dbReference type="STRING" id="564608.C1N7P9"/>
<dbReference type="PANTHER" id="PTHR12189">
    <property type="entry name" value="MRNA GUANINE-7- METHYLTRANSFERASE"/>
    <property type="match status" value="1"/>
</dbReference>
<keyword evidence="7 10" id="KW-0506">mRNA capping</keyword>
<dbReference type="OMA" id="LITGDCF"/>
<feature type="binding site" evidence="11">
    <location>
        <position position="122"/>
    </location>
    <ligand>
        <name>S-adenosyl-L-methionine</name>
        <dbReference type="ChEBI" id="CHEBI:59789"/>
    </ligand>
</feature>
<dbReference type="OrthoDB" id="10248867at2759"/>
<dbReference type="GeneID" id="9689387"/>
<dbReference type="PROSITE" id="PS51562">
    <property type="entry name" value="RNA_CAP0_MT"/>
    <property type="match status" value="1"/>
</dbReference>
<feature type="site" description="mRNA cap binding" evidence="12">
    <location>
        <position position="74"/>
    </location>
</feature>
<feature type="binding site" evidence="11">
    <location>
        <position position="53"/>
    </location>
    <ligand>
        <name>S-adenosyl-L-methionine</name>
        <dbReference type="ChEBI" id="CHEBI:59789"/>
    </ligand>
</feature>
<dbReference type="GO" id="GO:0004482">
    <property type="term" value="F:mRNA 5'-cap (guanine-N7-)-methyltransferase activity"/>
    <property type="evidence" value="ECO:0007669"/>
    <property type="project" value="UniProtKB-EC"/>
</dbReference>
<name>C1N7P9_MICPC</name>
<comment type="subcellular location">
    <subcellularLocation>
        <location evidence="1 10">Nucleus</location>
    </subcellularLocation>
</comment>
<dbReference type="InterPro" id="IPR039753">
    <property type="entry name" value="RG7MT1"/>
</dbReference>
<evidence type="ECO:0000259" key="13">
    <source>
        <dbReference type="PROSITE" id="PS51562"/>
    </source>
</evidence>
<dbReference type="InterPro" id="IPR004971">
    <property type="entry name" value="mRNA_G-N7_MeTrfase_dom"/>
</dbReference>
<proteinExistence type="inferred from homology"/>
<dbReference type="SUPFAM" id="SSF53335">
    <property type="entry name" value="S-adenosyl-L-methionine-dependent methyltransferases"/>
    <property type="match status" value="1"/>
</dbReference>
<organism evidence="15">
    <name type="scientific">Micromonas pusilla (strain CCMP1545)</name>
    <name type="common">Picoplanktonic green alga</name>
    <dbReference type="NCBI Taxonomy" id="564608"/>
    <lineage>
        <taxon>Eukaryota</taxon>
        <taxon>Viridiplantae</taxon>
        <taxon>Chlorophyta</taxon>
        <taxon>Mamiellophyceae</taxon>
        <taxon>Mamiellales</taxon>
        <taxon>Mamiellaceae</taxon>
        <taxon>Micromonas</taxon>
    </lineage>
</organism>
<dbReference type="InterPro" id="IPR029063">
    <property type="entry name" value="SAM-dependent_MTases_sf"/>
</dbReference>
<keyword evidence="5 10" id="KW-0949">S-adenosyl-L-methionine</keyword>
<dbReference type="GO" id="GO:0003723">
    <property type="term" value="F:RNA binding"/>
    <property type="evidence" value="ECO:0007669"/>
    <property type="project" value="UniProtKB-KW"/>
</dbReference>
<feature type="site" description="mRNA cap binding" evidence="12">
    <location>
        <position position="106"/>
    </location>
</feature>
<sequence length="383" mass="42335">MTEKRKRDDADAASDAEAARNVALHYSGRDNQSTAQRKQSPIYHLRCLNNWIKSTIISAYVRKGDRVLDFACGKGGDLPKFRKASIGSYAGIDIALESVRRDAVTRYNAAGYPFPASFIAGDGFAIDLTEHLPPASFDVISCQARSIHWSPYDRFAIHYSWSTEKRARTALNNVARLLRPGGHFVGTTVDANVLVRKLREADGLSFGNSIVRVTFDENKTFPSERGPFGLEYAFTLADAVTDCAECMVPRKRFVEIADECGLECVEWSNFHEYVRGKLRDDWSTATATATDASTEGKKTRPGEIAGGAATAHELWRQTMGGRSVHEVTLSEDEWEAAYLYATFAFKRKGTSAAAAAAVLRRPKPKHVWTRVEPEDVLVLEGAA</sequence>
<evidence type="ECO:0000313" key="14">
    <source>
        <dbReference type="EMBL" id="EEH51568.1"/>
    </source>
</evidence>
<keyword evidence="3 10" id="KW-0507">mRNA processing</keyword>
<evidence type="ECO:0000256" key="8">
    <source>
        <dbReference type="ARBA" id="ARBA00023242"/>
    </source>
</evidence>
<dbReference type="Pfam" id="PF03291">
    <property type="entry name" value="mRNA_G-N7_MeTrfase"/>
    <property type="match status" value="1"/>
</dbReference>
<evidence type="ECO:0000256" key="1">
    <source>
        <dbReference type="ARBA" id="ARBA00004123"/>
    </source>
</evidence>
<evidence type="ECO:0000256" key="5">
    <source>
        <dbReference type="ARBA" id="ARBA00022691"/>
    </source>
</evidence>
<gene>
    <name evidence="14" type="ORF">MICPUCDRAFT_36785</name>
</gene>
<evidence type="ECO:0000256" key="6">
    <source>
        <dbReference type="ARBA" id="ARBA00022884"/>
    </source>
</evidence>
<feature type="binding site" evidence="11">
    <location>
        <position position="159"/>
    </location>
    <ligand>
        <name>S-adenosyl-L-methionine</name>
        <dbReference type="ChEBI" id="CHEBI:59789"/>
    </ligand>
</feature>
<evidence type="ECO:0000313" key="15">
    <source>
        <dbReference type="Proteomes" id="UP000001876"/>
    </source>
</evidence>
<evidence type="ECO:0000256" key="3">
    <source>
        <dbReference type="ARBA" id="ARBA00022664"/>
    </source>
</evidence>
<evidence type="ECO:0000256" key="4">
    <source>
        <dbReference type="ARBA" id="ARBA00022679"/>
    </source>
</evidence>
<dbReference type="Gene3D" id="3.40.50.150">
    <property type="entry name" value="Vaccinia Virus protein VP39"/>
    <property type="match status" value="1"/>
</dbReference>
<dbReference type="PIRSF" id="PIRSF028762">
    <property type="entry name" value="ABD1"/>
    <property type="match status" value="1"/>
</dbReference>
<feature type="site" description="mRNA cap binding" evidence="12">
    <location>
        <position position="245"/>
    </location>
</feature>
<keyword evidence="2 10" id="KW-0489">Methyltransferase</keyword>
<accession>C1N7P9</accession>